<dbReference type="Pfam" id="PF02329">
    <property type="entry name" value="HDC"/>
    <property type="match status" value="1"/>
</dbReference>
<dbReference type="EMBL" id="CASHTH010000643">
    <property type="protein sequence ID" value="CAI8005855.1"/>
    <property type="molecule type" value="Genomic_DNA"/>
</dbReference>
<protein>
    <submittedName>
        <fullName evidence="5">Histidine decarboxylase proenzyme</fullName>
    </submittedName>
</protein>
<dbReference type="InterPro" id="IPR016106">
    <property type="entry name" value="Pyr-dep_his-deCO2ase_N"/>
</dbReference>
<dbReference type="Gene3D" id="4.10.510.10">
    <property type="entry name" value="Pyruvoyl-Dependent Histidine Decarboxylas, subunit A"/>
    <property type="match status" value="1"/>
</dbReference>
<evidence type="ECO:0000313" key="5">
    <source>
        <dbReference type="EMBL" id="CAI8005855.1"/>
    </source>
</evidence>
<evidence type="ECO:0000256" key="4">
    <source>
        <dbReference type="ARBA" id="ARBA00023317"/>
    </source>
</evidence>
<comment type="cofactor">
    <cofactor evidence="1">
        <name>pyruvate</name>
        <dbReference type="ChEBI" id="CHEBI:15361"/>
    </cofactor>
</comment>
<proteinExistence type="predicted"/>
<comment type="caution">
    <text evidence="5">The sequence shown here is derived from an EMBL/GenBank/DDBJ whole genome shotgun (WGS) entry which is preliminary data.</text>
</comment>
<dbReference type="InterPro" id="IPR016105">
    <property type="entry name" value="Pyr-dep_his/arg-deCO2ase_sand"/>
</dbReference>
<dbReference type="InterPro" id="IPR016104">
    <property type="entry name" value="Pyr-dep_his/arg-deCO2ase"/>
</dbReference>
<dbReference type="AlphaFoldDB" id="A0AA35R6Q5"/>
<reference evidence="5" key="1">
    <citation type="submission" date="2023-03" db="EMBL/GenBank/DDBJ databases">
        <authorList>
            <person name="Steffen K."/>
            <person name="Cardenas P."/>
        </authorList>
    </citation>
    <scope>NUCLEOTIDE SEQUENCE</scope>
</reference>
<dbReference type="GO" id="GO:0004398">
    <property type="term" value="F:histidine decarboxylase activity"/>
    <property type="evidence" value="ECO:0007669"/>
    <property type="project" value="InterPro"/>
</dbReference>
<sequence>MAKIVSYDRAECNDSYIGQINMLQASSFSGVNGAIWGYDLAIEPRIGKTYPVGRIENIPIYSLIPLRDATRQLFGVAENRHFPPQEGAMVVCAEKYLTSAVSDGNLWIWCALGFAIAEDRDNHACLFMEDTGSLRLGEDEEQTVRHKLDDRLNRIAYAAYLCGENQGARYKKIYIGWKASYIPKNHVGCALACAPYVTLPSGAFKNITPETDILELSTEDWLSRMGFSEVDEPDYALKTLTGPNIPLQ</sequence>
<dbReference type="SFLD" id="SFLDS00055">
    <property type="entry name" value="Pyruvoyl-Dependent_Histidine/A"/>
    <property type="match status" value="1"/>
</dbReference>
<dbReference type="Proteomes" id="UP001174909">
    <property type="component" value="Unassembled WGS sequence"/>
</dbReference>
<dbReference type="InterPro" id="IPR003427">
    <property type="entry name" value="His_de-COase_proenz"/>
</dbReference>
<keyword evidence="2" id="KW-0210">Decarboxylase</keyword>
<gene>
    <name evidence="5" type="ORF">GBAR_LOCUS4450</name>
</gene>
<dbReference type="GO" id="GO:0006547">
    <property type="term" value="P:L-histidine metabolic process"/>
    <property type="evidence" value="ECO:0007669"/>
    <property type="project" value="InterPro"/>
</dbReference>
<evidence type="ECO:0000256" key="1">
    <source>
        <dbReference type="ARBA" id="ARBA00001928"/>
    </source>
</evidence>
<accession>A0AA35R6Q5</accession>
<keyword evidence="4" id="KW-0670">Pyruvate</keyword>
<evidence type="ECO:0000256" key="2">
    <source>
        <dbReference type="ARBA" id="ARBA00022793"/>
    </source>
</evidence>
<dbReference type="Gene3D" id="3.50.20.10">
    <property type="entry name" value="Pyruvoyl-Dependent Histidine Decarboxylase, subunit B"/>
    <property type="match status" value="1"/>
</dbReference>
<evidence type="ECO:0000313" key="6">
    <source>
        <dbReference type="Proteomes" id="UP001174909"/>
    </source>
</evidence>
<name>A0AA35R6Q5_GEOBA</name>
<keyword evidence="3" id="KW-0456">Lyase</keyword>
<keyword evidence="6" id="KW-1185">Reference proteome</keyword>
<dbReference type="SUPFAM" id="SSF56271">
    <property type="entry name" value="Pyruvoyl-dependent histidine and arginine decarboxylases"/>
    <property type="match status" value="1"/>
</dbReference>
<evidence type="ECO:0000256" key="3">
    <source>
        <dbReference type="ARBA" id="ARBA00023239"/>
    </source>
</evidence>
<organism evidence="5 6">
    <name type="scientific">Geodia barretti</name>
    <name type="common">Barrett's horny sponge</name>
    <dbReference type="NCBI Taxonomy" id="519541"/>
    <lineage>
        <taxon>Eukaryota</taxon>
        <taxon>Metazoa</taxon>
        <taxon>Porifera</taxon>
        <taxon>Demospongiae</taxon>
        <taxon>Heteroscleromorpha</taxon>
        <taxon>Tetractinellida</taxon>
        <taxon>Astrophorina</taxon>
        <taxon>Geodiidae</taxon>
        <taxon>Geodia</taxon>
    </lineage>
</organism>